<dbReference type="InterPro" id="IPR036291">
    <property type="entry name" value="NAD(P)-bd_dom_sf"/>
</dbReference>
<reference evidence="6" key="1">
    <citation type="journal article" date="2019" name="Int. J. Syst. Evol. Microbiol.">
        <title>The Global Catalogue of Microorganisms (GCM) 10K type strain sequencing project: providing services to taxonomists for standard genome sequencing and annotation.</title>
        <authorList>
            <consortium name="The Broad Institute Genomics Platform"/>
            <consortium name="The Broad Institute Genome Sequencing Center for Infectious Disease"/>
            <person name="Wu L."/>
            <person name="Ma J."/>
        </authorList>
    </citation>
    <scope>NUCLEOTIDE SEQUENCE [LARGE SCALE GENOMIC DNA]</scope>
    <source>
        <strain evidence="6">JCM 4253</strain>
    </source>
</reference>
<evidence type="ECO:0000256" key="3">
    <source>
        <dbReference type="RuleBase" id="RU000363"/>
    </source>
</evidence>
<evidence type="ECO:0000313" key="5">
    <source>
        <dbReference type="EMBL" id="GHG74981.1"/>
    </source>
</evidence>
<gene>
    <name evidence="5" type="ORF">GCM10018980_72200</name>
</gene>
<dbReference type="InterPro" id="IPR020904">
    <property type="entry name" value="Sc_DH/Rdtase_CS"/>
</dbReference>
<dbReference type="PRINTS" id="PR00080">
    <property type="entry name" value="SDRFAMILY"/>
</dbReference>
<feature type="domain" description="Ketoreductase" evidence="4">
    <location>
        <begin position="9"/>
        <end position="187"/>
    </location>
</feature>
<dbReference type="PROSITE" id="PS00061">
    <property type="entry name" value="ADH_SHORT"/>
    <property type="match status" value="1"/>
</dbReference>
<accession>A0A919F365</accession>
<evidence type="ECO:0000256" key="1">
    <source>
        <dbReference type="ARBA" id="ARBA00006484"/>
    </source>
</evidence>
<comment type="caution">
    <text evidence="5">The sequence shown here is derived from an EMBL/GenBank/DDBJ whole genome shotgun (WGS) entry which is preliminary data.</text>
</comment>
<evidence type="ECO:0000259" key="4">
    <source>
        <dbReference type="SMART" id="SM00822"/>
    </source>
</evidence>
<dbReference type="Proteomes" id="UP000619355">
    <property type="component" value="Unassembled WGS sequence"/>
</dbReference>
<dbReference type="PANTHER" id="PTHR43976">
    <property type="entry name" value="SHORT CHAIN DEHYDROGENASE"/>
    <property type="match status" value="1"/>
</dbReference>
<dbReference type="InterPro" id="IPR051911">
    <property type="entry name" value="SDR_oxidoreductase"/>
</dbReference>
<dbReference type="Gene3D" id="3.40.50.720">
    <property type="entry name" value="NAD(P)-binding Rossmann-like Domain"/>
    <property type="match status" value="1"/>
</dbReference>
<evidence type="ECO:0000256" key="2">
    <source>
        <dbReference type="ARBA" id="ARBA00023002"/>
    </source>
</evidence>
<proteinExistence type="inferred from homology"/>
<dbReference type="SMART" id="SM00822">
    <property type="entry name" value="PKS_KR"/>
    <property type="match status" value="1"/>
</dbReference>
<sequence length="275" mass="28787">MTLTTTSDRLWFVTGASSGIGLALTRAALAAGDRVIGAARRIEPLTALVAEHPGRLDALPLDVTDRSAVFAAVDQATQTHGRLDVVVNNAGIMGSGTVEEFTETGARAQLETNFLGALWVTQAVLPHLRRQGGGRLIQMSSIGGVIGFATTGLYSASKWALEGMSEALAQEVAPFGIKVSIVEPGGYTTGLYTSMRTEPAHPAYEPLHTALAQMWGDAEDADPAGAAKALLTLAGSDDPPLRLILGSAMYDVAQQAADSRKAIWASWEEASRAAD</sequence>
<dbReference type="EMBL" id="BNBF01000036">
    <property type="protein sequence ID" value="GHG74981.1"/>
    <property type="molecule type" value="Genomic_DNA"/>
</dbReference>
<dbReference type="InterPro" id="IPR057326">
    <property type="entry name" value="KR_dom"/>
</dbReference>
<dbReference type="AlphaFoldDB" id="A0A919F365"/>
<dbReference type="GO" id="GO:0016491">
    <property type="term" value="F:oxidoreductase activity"/>
    <property type="evidence" value="ECO:0007669"/>
    <property type="project" value="UniProtKB-KW"/>
</dbReference>
<comment type="similarity">
    <text evidence="1 3">Belongs to the short-chain dehydrogenases/reductases (SDR) family.</text>
</comment>
<name>A0A919F365_9ACTN</name>
<dbReference type="CDD" id="cd05374">
    <property type="entry name" value="17beta-HSD-like_SDR_c"/>
    <property type="match status" value="1"/>
</dbReference>
<keyword evidence="6" id="KW-1185">Reference proteome</keyword>
<dbReference type="RefSeq" id="WP_189986327.1">
    <property type="nucleotide sequence ID" value="NZ_BNBF01000036.1"/>
</dbReference>
<dbReference type="PANTHER" id="PTHR43976:SF16">
    <property type="entry name" value="SHORT-CHAIN DEHYDROGENASE_REDUCTASE FAMILY PROTEIN"/>
    <property type="match status" value="1"/>
</dbReference>
<dbReference type="InterPro" id="IPR002347">
    <property type="entry name" value="SDR_fam"/>
</dbReference>
<organism evidence="5 6">
    <name type="scientific">Streptomyces capoamus</name>
    <dbReference type="NCBI Taxonomy" id="68183"/>
    <lineage>
        <taxon>Bacteria</taxon>
        <taxon>Bacillati</taxon>
        <taxon>Actinomycetota</taxon>
        <taxon>Actinomycetes</taxon>
        <taxon>Kitasatosporales</taxon>
        <taxon>Streptomycetaceae</taxon>
        <taxon>Streptomyces</taxon>
    </lineage>
</organism>
<evidence type="ECO:0000313" key="6">
    <source>
        <dbReference type="Proteomes" id="UP000619355"/>
    </source>
</evidence>
<dbReference type="PRINTS" id="PR00081">
    <property type="entry name" value="GDHRDH"/>
</dbReference>
<dbReference type="NCBIfam" id="NF006114">
    <property type="entry name" value="PRK08263.1"/>
    <property type="match status" value="1"/>
</dbReference>
<protein>
    <submittedName>
        <fullName evidence="5">Short-chain dehydrogenase/reductase</fullName>
    </submittedName>
</protein>
<dbReference type="SUPFAM" id="SSF51735">
    <property type="entry name" value="NAD(P)-binding Rossmann-fold domains"/>
    <property type="match status" value="1"/>
</dbReference>
<keyword evidence="2" id="KW-0560">Oxidoreductase</keyword>
<dbReference type="Pfam" id="PF00106">
    <property type="entry name" value="adh_short"/>
    <property type="match status" value="1"/>
</dbReference>